<dbReference type="EMBL" id="JADFTS010000008">
    <property type="protein sequence ID" value="KAF9593750.1"/>
    <property type="molecule type" value="Genomic_DNA"/>
</dbReference>
<dbReference type="CDD" id="cd16655">
    <property type="entry name" value="RING-Ubox_WDSUB1-like"/>
    <property type="match status" value="1"/>
</dbReference>
<evidence type="ECO:0000256" key="3">
    <source>
        <dbReference type="SAM" id="Coils"/>
    </source>
</evidence>
<accession>A0A835H593</accession>
<feature type="domain" description="U-box" evidence="4">
    <location>
        <begin position="213"/>
        <end position="286"/>
    </location>
</feature>
<evidence type="ECO:0000256" key="2">
    <source>
        <dbReference type="ARBA" id="ARBA00022679"/>
    </source>
</evidence>
<dbReference type="Gene3D" id="3.30.40.10">
    <property type="entry name" value="Zinc/RING finger domain, C3HC4 (zinc finger)"/>
    <property type="match status" value="1"/>
</dbReference>
<evidence type="ECO:0000313" key="6">
    <source>
        <dbReference type="Proteomes" id="UP000631114"/>
    </source>
</evidence>
<evidence type="ECO:0000256" key="1">
    <source>
        <dbReference type="ARBA" id="ARBA00004906"/>
    </source>
</evidence>
<dbReference type="Pfam" id="PF04564">
    <property type="entry name" value="U-box"/>
    <property type="match status" value="1"/>
</dbReference>
<dbReference type="OrthoDB" id="10064100at2759"/>
<sequence length="286" mass="33384">MENQLDEVMQKLMTAVDQKTELQSQIVESGRIVKGLEEKIVTAVEKVMNAQLEDVMNILLSALDKKGVLQSQMVEFGRMVNDLENNIGTSVELLLNFKQEHDSLKLQRDEAVREAEEMRKRREEEVSELFMEFENRINFEGGRDRLQLEEDEEVRERIEEEASEIFANFVEEREILELEVVNLKEERDRLQLERDCAVAQVEGIREREEELREVPSYFLCPILQETMRDPQVAADGFTYEAEALNGWLDSGHNTSPMTNLELEHRNLTPNRSLRSAIEEFLQHNRS</sequence>
<dbReference type="PROSITE" id="PS51698">
    <property type="entry name" value="U_BOX"/>
    <property type="match status" value="1"/>
</dbReference>
<dbReference type="AlphaFoldDB" id="A0A835H593"/>
<dbReference type="InterPro" id="IPR052085">
    <property type="entry name" value="WD-SAM-U-box"/>
</dbReference>
<dbReference type="PANTHER" id="PTHR46573">
    <property type="entry name" value="WD REPEAT, SAM AND U-BOX DOMAIN-CONTAINING PROTEIN 1"/>
    <property type="match status" value="1"/>
</dbReference>
<protein>
    <recommendedName>
        <fullName evidence="4">U-box domain-containing protein</fullName>
    </recommendedName>
</protein>
<dbReference type="Proteomes" id="UP000631114">
    <property type="component" value="Unassembled WGS sequence"/>
</dbReference>
<dbReference type="PANTHER" id="PTHR46573:SF1">
    <property type="entry name" value="WD REPEAT, SAM AND U-BOX DOMAIN-CONTAINING PROTEIN 1"/>
    <property type="match status" value="1"/>
</dbReference>
<reference evidence="5 6" key="1">
    <citation type="submission" date="2020-10" db="EMBL/GenBank/DDBJ databases">
        <title>The Coptis chinensis genome and diversification of protoberbering-type alkaloids.</title>
        <authorList>
            <person name="Wang B."/>
            <person name="Shu S."/>
            <person name="Song C."/>
            <person name="Liu Y."/>
        </authorList>
    </citation>
    <scope>NUCLEOTIDE SEQUENCE [LARGE SCALE GENOMIC DNA]</scope>
    <source>
        <strain evidence="5">HL-2020</strain>
        <tissue evidence="5">Leaf</tissue>
    </source>
</reference>
<organism evidence="5 6">
    <name type="scientific">Coptis chinensis</name>
    <dbReference type="NCBI Taxonomy" id="261450"/>
    <lineage>
        <taxon>Eukaryota</taxon>
        <taxon>Viridiplantae</taxon>
        <taxon>Streptophyta</taxon>
        <taxon>Embryophyta</taxon>
        <taxon>Tracheophyta</taxon>
        <taxon>Spermatophyta</taxon>
        <taxon>Magnoliopsida</taxon>
        <taxon>Ranunculales</taxon>
        <taxon>Ranunculaceae</taxon>
        <taxon>Coptidoideae</taxon>
        <taxon>Coptis</taxon>
    </lineage>
</organism>
<evidence type="ECO:0000259" key="4">
    <source>
        <dbReference type="PROSITE" id="PS51698"/>
    </source>
</evidence>
<gene>
    <name evidence="5" type="ORF">IFM89_024888</name>
</gene>
<dbReference type="SUPFAM" id="SSF57850">
    <property type="entry name" value="RING/U-box"/>
    <property type="match status" value="1"/>
</dbReference>
<dbReference type="InterPro" id="IPR013083">
    <property type="entry name" value="Znf_RING/FYVE/PHD"/>
</dbReference>
<name>A0A835H593_9MAGN</name>
<keyword evidence="3" id="KW-0175">Coiled coil</keyword>
<evidence type="ECO:0000313" key="5">
    <source>
        <dbReference type="EMBL" id="KAF9593750.1"/>
    </source>
</evidence>
<dbReference type="UniPathway" id="UPA00143"/>
<dbReference type="GO" id="GO:0004842">
    <property type="term" value="F:ubiquitin-protein transferase activity"/>
    <property type="evidence" value="ECO:0007669"/>
    <property type="project" value="InterPro"/>
</dbReference>
<comment type="pathway">
    <text evidence="1">Protein modification; protein ubiquitination.</text>
</comment>
<dbReference type="SMART" id="SM00504">
    <property type="entry name" value="Ubox"/>
    <property type="match status" value="1"/>
</dbReference>
<feature type="coiled-coil region" evidence="3">
    <location>
        <begin position="94"/>
        <end position="200"/>
    </location>
</feature>
<feature type="coiled-coil region" evidence="3">
    <location>
        <begin position="5"/>
        <end position="53"/>
    </location>
</feature>
<dbReference type="GO" id="GO:0016567">
    <property type="term" value="P:protein ubiquitination"/>
    <property type="evidence" value="ECO:0007669"/>
    <property type="project" value="UniProtKB-UniPathway"/>
</dbReference>
<keyword evidence="6" id="KW-1185">Reference proteome</keyword>
<comment type="caution">
    <text evidence="5">The sequence shown here is derived from an EMBL/GenBank/DDBJ whole genome shotgun (WGS) entry which is preliminary data.</text>
</comment>
<proteinExistence type="predicted"/>
<dbReference type="InterPro" id="IPR003613">
    <property type="entry name" value="Ubox_domain"/>
</dbReference>
<keyword evidence="2" id="KW-0808">Transferase</keyword>